<evidence type="ECO:0000256" key="4">
    <source>
        <dbReference type="ARBA" id="ARBA00022801"/>
    </source>
</evidence>
<dbReference type="GO" id="GO:0045739">
    <property type="term" value="P:positive regulation of DNA repair"/>
    <property type="evidence" value="ECO:0007669"/>
    <property type="project" value="TreeGrafter"/>
</dbReference>
<dbReference type="EMBL" id="CM026427">
    <property type="protein sequence ID" value="KAG0570103.1"/>
    <property type="molecule type" value="Genomic_DNA"/>
</dbReference>
<keyword evidence="3 9" id="KW-0479">Metal-binding</keyword>
<dbReference type="PANTHER" id="PTHR10190:SF16">
    <property type="entry name" value="DEVELOPMENTAL PROTEIN EYES ABSENT"/>
    <property type="match status" value="1"/>
</dbReference>
<keyword evidence="4" id="KW-0378">Hydrolase</keyword>
<feature type="region of interest" description="Disordered" evidence="10">
    <location>
        <begin position="19"/>
        <end position="40"/>
    </location>
</feature>
<keyword evidence="12" id="KW-1185">Reference proteome</keyword>
<evidence type="ECO:0000313" key="11">
    <source>
        <dbReference type="EMBL" id="KAG0570103.1"/>
    </source>
</evidence>
<feature type="active site" description="Proton donor" evidence="8">
    <location>
        <position position="200"/>
    </location>
</feature>
<evidence type="ECO:0000256" key="7">
    <source>
        <dbReference type="ARBA" id="ARBA00051722"/>
    </source>
</evidence>
<dbReference type="EC" id="3.1.3.48" evidence="2"/>
<keyword evidence="5 9" id="KW-0460">Magnesium</keyword>
<dbReference type="SUPFAM" id="SSF56784">
    <property type="entry name" value="HAD-like"/>
    <property type="match status" value="1"/>
</dbReference>
<dbReference type="InterPro" id="IPR028472">
    <property type="entry name" value="EYA"/>
</dbReference>
<comment type="catalytic activity">
    <reaction evidence="7">
        <text>O-phospho-L-tyrosyl-[protein] + H2O = L-tyrosyl-[protein] + phosphate</text>
        <dbReference type="Rhea" id="RHEA:10684"/>
        <dbReference type="Rhea" id="RHEA-COMP:10136"/>
        <dbReference type="Rhea" id="RHEA-COMP:20101"/>
        <dbReference type="ChEBI" id="CHEBI:15377"/>
        <dbReference type="ChEBI" id="CHEBI:43474"/>
        <dbReference type="ChEBI" id="CHEBI:46858"/>
        <dbReference type="ChEBI" id="CHEBI:61978"/>
        <dbReference type="EC" id="3.1.3.48"/>
    </reaction>
</comment>
<evidence type="ECO:0000256" key="3">
    <source>
        <dbReference type="ARBA" id="ARBA00022723"/>
    </source>
</evidence>
<evidence type="ECO:0000256" key="5">
    <source>
        <dbReference type="ARBA" id="ARBA00022842"/>
    </source>
</evidence>
<feature type="binding site" evidence="9">
    <location>
        <position position="446"/>
    </location>
    <ligand>
        <name>Mg(2+)</name>
        <dbReference type="ChEBI" id="CHEBI:18420"/>
    </ligand>
</feature>
<evidence type="ECO:0000256" key="8">
    <source>
        <dbReference type="PIRSR" id="PIRSR628472-1"/>
    </source>
</evidence>
<dbReference type="GO" id="GO:0046872">
    <property type="term" value="F:metal ion binding"/>
    <property type="evidence" value="ECO:0007669"/>
    <property type="project" value="UniProtKB-KW"/>
</dbReference>
<evidence type="ECO:0000256" key="10">
    <source>
        <dbReference type="SAM" id="MobiDB-lite"/>
    </source>
</evidence>
<dbReference type="GO" id="GO:0030154">
    <property type="term" value="P:cell differentiation"/>
    <property type="evidence" value="ECO:0007669"/>
    <property type="project" value="TreeGrafter"/>
</dbReference>
<dbReference type="Proteomes" id="UP000822688">
    <property type="component" value="Chromosome 6"/>
</dbReference>
<organism evidence="11 12">
    <name type="scientific">Ceratodon purpureus</name>
    <name type="common">Fire moss</name>
    <name type="synonym">Dicranum purpureum</name>
    <dbReference type="NCBI Taxonomy" id="3225"/>
    <lineage>
        <taxon>Eukaryota</taxon>
        <taxon>Viridiplantae</taxon>
        <taxon>Streptophyta</taxon>
        <taxon>Embryophyta</taxon>
        <taxon>Bryophyta</taxon>
        <taxon>Bryophytina</taxon>
        <taxon>Bryopsida</taxon>
        <taxon>Dicranidae</taxon>
        <taxon>Pseudoditrichales</taxon>
        <taxon>Ditrichaceae</taxon>
        <taxon>Ceratodon</taxon>
    </lineage>
</organism>
<comment type="cofactor">
    <cofactor evidence="9">
        <name>Mg(2+)</name>
        <dbReference type="ChEBI" id="CHEBI:18420"/>
    </cofactor>
    <text evidence="9">Binds 1 Mg(2+) ion per subunit.</text>
</comment>
<comment type="similarity">
    <text evidence="1">Belongs to the HAD-like hydrolase superfamily. EYA family.</text>
</comment>
<evidence type="ECO:0000256" key="2">
    <source>
        <dbReference type="ARBA" id="ARBA00013064"/>
    </source>
</evidence>
<evidence type="ECO:0000256" key="9">
    <source>
        <dbReference type="PIRSR" id="PIRSR628472-2"/>
    </source>
</evidence>
<dbReference type="PANTHER" id="PTHR10190">
    <property type="entry name" value="EYES ABSENT"/>
    <property type="match status" value="1"/>
</dbReference>
<accession>A0A8T0HER4</accession>
<dbReference type="GO" id="GO:0004725">
    <property type="term" value="F:protein tyrosine phosphatase activity"/>
    <property type="evidence" value="ECO:0007669"/>
    <property type="project" value="UniProtKB-EC"/>
</dbReference>
<dbReference type="GO" id="GO:0005634">
    <property type="term" value="C:nucleus"/>
    <property type="evidence" value="ECO:0007669"/>
    <property type="project" value="TreeGrafter"/>
</dbReference>
<feature type="binding site" evidence="9">
    <location>
        <position position="200"/>
    </location>
    <ligand>
        <name>Mg(2+)</name>
        <dbReference type="ChEBI" id="CHEBI:18420"/>
    </ligand>
</feature>
<dbReference type="InterPro" id="IPR038102">
    <property type="entry name" value="EYA_dom_sf"/>
</dbReference>
<feature type="active site" description="Nucleophile" evidence="8">
    <location>
        <position position="198"/>
    </location>
</feature>
<keyword evidence="6" id="KW-0904">Protein phosphatase</keyword>
<sequence>MCATMDLLHHPDCPPLPSTPSLHPALAPSTPPSPHSHRQAKRVCLSSVSDQTFSAIPNRDQGGGPVIDSYLNNSRKILSAGGLPEMTSRTSNDFNISDLNNKGHSLDSTIIQSKYSEEELAAEPLLGVADWLNCTPSAVMARDDRNSPAPKYHSQKGKPNGLEDPNEALKSSEILPTLPVDEVQKRVTISDPTLYVWDLDETLIIFQTLRNGRYAELHKGCKDPQEACELGKRWESLILDICDDYFFYKQVENFNEPSLLSLQDFDDGADLSDYNFDGDNLTVPVDAANKKKLAYRHRFVGGLYERGLENLLTQAQLTEWKNLYEATDTFTDGWLTAGRELLETCQNANQQKNENQVELSGNSAESIKKLDCDPILKARTSASNYNILVTSGTLVPSLVKCLLFRLDKFFHHLNIYSSREVGKLQCFQWIRERVQRLPLRFCVIGDGVDEAEAANELSWPFLKIHIGPNAVYQLPTVSMEIINDHMKVVYDPSVIP</sequence>
<dbReference type="InterPro" id="IPR006545">
    <property type="entry name" value="EYA_dom"/>
</dbReference>
<evidence type="ECO:0000313" key="12">
    <source>
        <dbReference type="Proteomes" id="UP000822688"/>
    </source>
</evidence>
<dbReference type="InterPro" id="IPR036412">
    <property type="entry name" value="HAD-like_sf"/>
</dbReference>
<gene>
    <name evidence="11" type="ORF">KC19_6G138800</name>
</gene>
<protein>
    <recommendedName>
        <fullName evidence="2">protein-tyrosine-phosphatase</fullName>
        <ecNumber evidence="2">3.1.3.48</ecNumber>
    </recommendedName>
</protein>
<name>A0A8T0HER4_CERPU</name>
<dbReference type="Gene3D" id="3.40.50.12350">
    <property type="match status" value="1"/>
</dbReference>
<dbReference type="NCBIfam" id="TIGR01658">
    <property type="entry name" value="EYA-cons_domain"/>
    <property type="match status" value="1"/>
</dbReference>
<comment type="caution">
    <text evidence="11">The sequence shown here is derived from an EMBL/GenBank/DDBJ whole genome shotgun (WGS) entry which is preliminary data.</text>
</comment>
<feature type="region of interest" description="Disordered" evidence="10">
    <location>
        <begin position="142"/>
        <end position="167"/>
    </location>
</feature>
<evidence type="ECO:0000256" key="1">
    <source>
        <dbReference type="ARBA" id="ARBA00010501"/>
    </source>
</evidence>
<evidence type="ECO:0000256" key="6">
    <source>
        <dbReference type="ARBA" id="ARBA00022912"/>
    </source>
</evidence>
<dbReference type="AlphaFoldDB" id="A0A8T0HER4"/>
<proteinExistence type="inferred from homology"/>
<feature type="binding site" evidence="9">
    <location>
        <position position="198"/>
    </location>
    <ligand>
        <name>Mg(2+)</name>
        <dbReference type="ChEBI" id="CHEBI:18420"/>
    </ligand>
</feature>
<reference evidence="11 12" key="1">
    <citation type="submission" date="2020-06" db="EMBL/GenBank/DDBJ databases">
        <title>WGS assembly of Ceratodon purpureus strain R40.</title>
        <authorList>
            <person name="Carey S.B."/>
            <person name="Jenkins J."/>
            <person name="Shu S."/>
            <person name="Lovell J.T."/>
            <person name="Sreedasyam A."/>
            <person name="Maumus F."/>
            <person name="Tiley G.P."/>
            <person name="Fernandez-Pozo N."/>
            <person name="Barry K."/>
            <person name="Chen C."/>
            <person name="Wang M."/>
            <person name="Lipzen A."/>
            <person name="Daum C."/>
            <person name="Saski C.A."/>
            <person name="Payton A.C."/>
            <person name="Mcbreen J.C."/>
            <person name="Conrad R.E."/>
            <person name="Kollar L.M."/>
            <person name="Olsson S."/>
            <person name="Huttunen S."/>
            <person name="Landis J.B."/>
            <person name="Wickett N.J."/>
            <person name="Johnson M.G."/>
            <person name="Rensing S.A."/>
            <person name="Grimwood J."/>
            <person name="Schmutz J."/>
            <person name="Mcdaniel S.F."/>
        </authorList>
    </citation>
    <scope>NUCLEOTIDE SEQUENCE [LARGE SCALE GENOMIC DNA]</scope>
    <source>
        <strain evidence="11 12">R40</strain>
    </source>
</reference>